<evidence type="ECO:0000313" key="2">
    <source>
        <dbReference type="EMBL" id="EWM22002.1"/>
    </source>
</evidence>
<comment type="caution">
    <text evidence="2">The sequence shown here is derived from an EMBL/GenBank/DDBJ whole genome shotgun (WGS) entry which is preliminary data.</text>
</comment>
<name>W7T674_9STRA</name>
<accession>W7T674</accession>
<evidence type="ECO:0000256" key="1">
    <source>
        <dbReference type="SAM" id="Phobius"/>
    </source>
</evidence>
<keyword evidence="3" id="KW-1185">Reference proteome</keyword>
<proteinExistence type="predicted"/>
<keyword evidence="1" id="KW-1133">Transmembrane helix</keyword>
<dbReference type="EMBL" id="AZIL01002301">
    <property type="protein sequence ID" value="EWM22002.1"/>
    <property type="molecule type" value="Genomic_DNA"/>
</dbReference>
<dbReference type="OrthoDB" id="192946at2759"/>
<reference evidence="2 3" key="1">
    <citation type="journal article" date="2014" name="Mol. Plant">
        <title>Chromosome Scale Genome Assembly and Transcriptome Profiling of Nannochloropsis gaditana in Nitrogen Depletion.</title>
        <authorList>
            <person name="Corteggiani Carpinelli E."/>
            <person name="Telatin A."/>
            <person name="Vitulo N."/>
            <person name="Forcato C."/>
            <person name="D'Angelo M."/>
            <person name="Schiavon R."/>
            <person name="Vezzi A."/>
            <person name="Giacometti G.M."/>
            <person name="Morosinotto T."/>
            <person name="Valle G."/>
        </authorList>
    </citation>
    <scope>NUCLEOTIDE SEQUENCE [LARGE SCALE GENOMIC DNA]</scope>
    <source>
        <strain evidence="2 3">B-31</strain>
    </source>
</reference>
<sequence>MYEMVTLKVWSLCFNLVCEADDEALLYRVRVQNPVNILSKGKCFWYTICCDCFIFCRTSNVPHLILLFRRHRNLTKRTIMRRGLSLLALGLTLALTTGQMLSLKSIKTFERTQMNKDKWSMKAHLEDPTLAVVSGIGTSGLTVTLLDTADDTLDTATFAAGDCMVRKNSKGARCKMMGARVSIRASKPPKGVGKSHNSTGGYYSVSGSFRRVQLQEDPVDFPLTAELTVPGVGTLSQTLTGCSVKGTKTRKVTCVPGPTAAPTAAPTVFSGPWRKIIETLRIGPHEFRCKSSTWKNLQVM</sequence>
<evidence type="ECO:0000313" key="3">
    <source>
        <dbReference type="Proteomes" id="UP000019335"/>
    </source>
</evidence>
<dbReference type="AlphaFoldDB" id="W7T674"/>
<keyword evidence="1" id="KW-0472">Membrane</keyword>
<dbReference type="Proteomes" id="UP000019335">
    <property type="component" value="Unassembled WGS sequence"/>
</dbReference>
<protein>
    <submittedName>
        <fullName evidence="2">Uncharacterized protein</fullName>
    </submittedName>
</protein>
<organism evidence="2 3">
    <name type="scientific">Nannochloropsis gaditana</name>
    <dbReference type="NCBI Taxonomy" id="72520"/>
    <lineage>
        <taxon>Eukaryota</taxon>
        <taxon>Sar</taxon>
        <taxon>Stramenopiles</taxon>
        <taxon>Ochrophyta</taxon>
        <taxon>Eustigmatophyceae</taxon>
        <taxon>Eustigmatales</taxon>
        <taxon>Monodopsidaceae</taxon>
        <taxon>Nannochloropsis</taxon>
    </lineage>
</organism>
<gene>
    <name evidence="2" type="ORF">Naga_100353g5</name>
</gene>
<keyword evidence="1" id="KW-0812">Transmembrane</keyword>
<feature type="transmembrane region" description="Helical" evidence="1">
    <location>
        <begin position="79"/>
        <end position="101"/>
    </location>
</feature>